<proteinExistence type="predicted"/>
<evidence type="ECO:0000313" key="3">
    <source>
        <dbReference type="EMBL" id="TMQ47991.1"/>
    </source>
</evidence>
<dbReference type="Pfam" id="PF00903">
    <property type="entry name" value="Glyoxalase"/>
    <property type="match status" value="1"/>
</dbReference>
<reference evidence="3 4" key="1">
    <citation type="journal article" date="2019" name="Nat. Microbiol.">
        <title>Mediterranean grassland soil C-N compound turnover is dependent on rainfall and depth, and is mediated by genomically divergent microorganisms.</title>
        <authorList>
            <person name="Diamond S."/>
            <person name="Andeer P.F."/>
            <person name="Li Z."/>
            <person name="Crits-Christoph A."/>
            <person name="Burstein D."/>
            <person name="Anantharaman K."/>
            <person name="Lane K.R."/>
            <person name="Thomas B.C."/>
            <person name="Pan C."/>
            <person name="Northen T.R."/>
            <person name="Banfield J.F."/>
        </authorList>
    </citation>
    <scope>NUCLEOTIDE SEQUENCE [LARGE SCALE GENOMIC DNA]</scope>
    <source>
        <strain evidence="3">WS_3</strain>
    </source>
</reference>
<evidence type="ECO:0000256" key="1">
    <source>
        <dbReference type="SAM" id="MobiDB-lite"/>
    </source>
</evidence>
<organism evidence="3 4">
    <name type="scientific">Eiseniibacteriota bacterium</name>
    <dbReference type="NCBI Taxonomy" id="2212470"/>
    <lineage>
        <taxon>Bacteria</taxon>
        <taxon>Candidatus Eiseniibacteriota</taxon>
    </lineage>
</organism>
<accession>A0A538S9E0</accession>
<evidence type="ECO:0000259" key="2">
    <source>
        <dbReference type="Pfam" id="PF00903"/>
    </source>
</evidence>
<gene>
    <name evidence="3" type="ORF">E6K73_12825</name>
</gene>
<dbReference type="AlphaFoldDB" id="A0A538S9E0"/>
<dbReference type="Proteomes" id="UP000320184">
    <property type="component" value="Unassembled WGS sequence"/>
</dbReference>
<protein>
    <submittedName>
        <fullName evidence="3">VOC family protein</fullName>
    </submittedName>
</protein>
<dbReference type="SUPFAM" id="SSF54593">
    <property type="entry name" value="Glyoxalase/Bleomycin resistance protein/Dihydroxybiphenyl dioxygenase"/>
    <property type="match status" value="1"/>
</dbReference>
<name>A0A538S9E0_UNCEI</name>
<feature type="domain" description="Glyoxalase/fosfomycin resistance/dioxygenase" evidence="2">
    <location>
        <begin position="90"/>
        <end position="120"/>
    </location>
</feature>
<feature type="compositionally biased region" description="Basic residues" evidence="1">
    <location>
        <begin position="10"/>
        <end position="19"/>
    </location>
</feature>
<sequence length="153" mass="17340">MRSARSAASRSRHRWRRAPALRWPRTSPRSTTSARAVITGWRWRGICSSSSCAPPRRAARVARAGTRTIVRRRGPRRRAPARAPVRTHGLTHVALAVRDPQRSLRFYQAVLGVAFPDRSRPRSMTRCRSSRCIPFRGSSLTSPWTRATSRAML</sequence>
<feature type="region of interest" description="Disordered" evidence="1">
    <location>
        <begin position="1"/>
        <end position="31"/>
    </location>
</feature>
<dbReference type="InterPro" id="IPR029068">
    <property type="entry name" value="Glyas_Bleomycin-R_OHBP_Dase"/>
</dbReference>
<comment type="caution">
    <text evidence="3">The sequence shown here is derived from an EMBL/GenBank/DDBJ whole genome shotgun (WGS) entry which is preliminary data.</text>
</comment>
<dbReference type="Gene3D" id="3.10.180.10">
    <property type="entry name" value="2,3-Dihydroxybiphenyl 1,2-Dioxygenase, domain 1"/>
    <property type="match status" value="1"/>
</dbReference>
<dbReference type="InterPro" id="IPR004360">
    <property type="entry name" value="Glyas_Fos-R_dOase_dom"/>
</dbReference>
<evidence type="ECO:0000313" key="4">
    <source>
        <dbReference type="Proteomes" id="UP000320184"/>
    </source>
</evidence>
<dbReference type="EMBL" id="VBOT01000159">
    <property type="protein sequence ID" value="TMQ47991.1"/>
    <property type="molecule type" value="Genomic_DNA"/>
</dbReference>